<proteinExistence type="predicted"/>
<dbReference type="VEuPathDB" id="VectorBase:AALB014728"/>
<accession>A0A182FYP3</accession>
<keyword evidence="2" id="KW-1185">Reference proteome</keyword>
<dbReference type="AlphaFoldDB" id="A0A182FYP3"/>
<organism evidence="1 2">
    <name type="scientific">Anopheles albimanus</name>
    <name type="common">New world malaria mosquito</name>
    <dbReference type="NCBI Taxonomy" id="7167"/>
    <lineage>
        <taxon>Eukaryota</taxon>
        <taxon>Metazoa</taxon>
        <taxon>Ecdysozoa</taxon>
        <taxon>Arthropoda</taxon>
        <taxon>Hexapoda</taxon>
        <taxon>Insecta</taxon>
        <taxon>Pterygota</taxon>
        <taxon>Neoptera</taxon>
        <taxon>Endopterygota</taxon>
        <taxon>Diptera</taxon>
        <taxon>Nematocera</taxon>
        <taxon>Culicoidea</taxon>
        <taxon>Culicidae</taxon>
        <taxon>Anophelinae</taxon>
        <taxon>Anopheles</taxon>
    </lineage>
</organism>
<evidence type="ECO:0000313" key="1">
    <source>
        <dbReference type="EnsemblMetazoa" id="AALB014728-PA"/>
    </source>
</evidence>
<dbReference type="EnsemblMetazoa" id="AALB014728-RA">
    <property type="protein sequence ID" value="AALB014728-PA"/>
    <property type="gene ID" value="AALB014728"/>
</dbReference>
<name>A0A182FYP3_ANOAL</name>
<dbReference type="Proteomes" id="UP000069272">
    <property type="component" value="Chromosome 2L"/>
</dbReference>
<evidence type="ECO:0000313" key="2">
    <source>
        <dbReference type="Proteomes" id="UP000069272"/>
    </source>
</evidence>
<protein>
    <submittedName>
        <fullName evidence="1">Uncharacterized protein</fullName>
    </submittedName>
</protein>
<sequence>MFIKMLMKHILEKPLEWKSQLFITLNFDIIIDYSFHYILKIYF</sequence>
<reference evidence="1" key="2">
    <citation type="submission" date="2022-08" db="UniProtKB">
        <authorList>
            <consortium name="EnsemblMetazoa"/>
        </authorList>
    </citation>
    <scope>IDENTIFICATION</scope>
    <source>
        <strain evidence="1">STECLA/ALBI9_A</strain>
    </source>
</reference>
<reference evidence="1 2" key="1">
    <citation type="journal article" date="2017" name="G3 (Bethesda)">
        <title>The Physical Genome Mapping of Anopheles albimanus Corrected Scaffold Misassemblies and Identified Interarm Rearrangements in Genus Anopheles.</title>
        <authorList>
            <person name="Artemov G.N."/>
            <person name="Peery A.N."/>
            <person name="Jiang X."/>
            <person name="Tu Z."/>
            <person name="Stegniy V.N."/>
            <person name="Sharakhova M.V."/>
            <person name="Sharakhov I.V."/>
        </authorList>
    </citation>
    <scope>NUCLEOTIDE SEQUENCE [LARGE SCALE GENOMIC DNA]</scope>
    <source>
        <strain evidence="1 2">ALBI9_A</strain>
    </source>
</reference>